<gene>
    <name evidence="3" type="ORF">OJ1740_D06.44</name>
    <name evidence="2" type="ORF">P0418B08.15</name>
</gene>
<reference evidence="3" key="2">
    <citation type="submission" date="2002-07" db="EMBL/GenBank/DDBJ databases">
        <title>Oryza sativa nipponbare(GA3) genomic DNA, chromosome 9, BAC clone:OJ1740_D06.</title>
        <authorList>
            <person name="Sasaki T."/>
            <person name="Matsumoto T."/>
            <person name="Hattori M."/>
            <person name="Sakaki Y."/>
            <person name="Katayose Y."/>
        </authorList>
    </citation>
    <scope>NUCLEOTIDE SEQUENCE</scope>
</reference>
<feature type="region of interest" description="Disordered" evidence="1">
    <location>
        <begin position="1"/>
        <end position="35"/>
    </location>
</feature>
<evidence type="ECO:0000313" key="3">
    <source>
        <dbReference type="EMBL" id="BAD33655.1"/>
    </source>
</evidence>
<evidence type="ECO:0000256" key="1">
    <source>
        <dbReference type="SAM" id="MobiDB-lite"/>
    </source>
</evidence>
<name>Q69P41_ORYSJ</name>
<sequence length="53" mass="6192">MKKKNLPVDLDTPEESMCHESSVMTHDTMGTRSRTTWRRRRATLTLLLFPRCG</sequence>
<dbReference type="Proteomes" id="UP000000763">
    <property type="component" value="Chromosome 9"/>
</dbReference>
<dbReference type="EMBL" id="AP005420">
    <property type="protein sequence ID" value="BAD33422.1"/>
    <property type="molecule type" value="Genomic_DNA"/>
</dbReference>
<organism evidence="3 4">
    <name type="scientific">Oryza sativa subsp. japonica</name>
    <name type="common">Rice</name>
    <dbReference type="NCBI Taxonomy" id="39947"/>
    <lineage>
        <taxon>Eukaryota</taxon>
        <taxon>Viridiplantae</taxon>
        <taxon>Streptophyta</taxon>
        <taxon>Embryophyta</taxon>
        <taxon>Tracheophyta</taxon>
        <taxon>Spermatophyta</taxon>
        <taxon>Magnoliopsida</taxon>
        <taxon>Liliopsida</taxon>
        <taxon>Poales</taxon>
        <taxon>Poaceae</taxon>
        <taxon>BOP clade</taxon>
        <taxon>Oryzoideae</taxon>
        <taxon>Oryzeae</taxon>
        <taxon>Oryzinae</taxon>
        <taxon>Oryza</taxon>
        <taxon>Oryza sativa</taxon>
    </lineage>
</organism>
<reference evidence="2" key="1">
    <citation type="submission" date="2002-06" db="EMBL/GenBank/DDBJ databases">
        <title>Oryza sativa nipponbare(GA3) genomic DNA, chromosome 9, PAC clone:P0418B08.</title>
        <authorList>
            <person name="Sasaki T."/>
            <person name="Matsumoto T."/>
            <person name="Katayose Y."/>
        </authorList>
    </citation>
    <scope>NUCLEOTIDE SEQUENCE</scope>
</reference>
<reference evidence="4" key="4">
    <citation type="journal article" date="2008" name="Nucleic Acids Res.">
        <title>The rice annotation project database (RAP-DB): 2008 update.</title>
        <authorList>
            <consortium name="The rice annotation project (RAP)"/>
        </authorList>
    </citation>
    <scope>GENOME REANNOTATION</scope>
    <source>
        <strain evidence="4">cv. Nipponbare</strain>
    </source>
</reference>
<dbReference type="EMBL" id="AP005579">
    <property type="protein sequence ID" value="BAD33655.1"/>
    <property type="molecule type" value="Genomic_DNA"/>
</dbReference>
<dbReference type="AlphaFoldDB" id="Q69P41"/>
<reference evidence="4" key="3">
    <citation type="journal article" date="2005" name="Nature">
        <title>The map-based sequence of the rice genome.</title>
        <authorList>
            <consortium name="International rice genome sequencing project (IRGSP)"/>
            <person name="Matsumoto T."/>
            <person name="Wu J."/>
            <person name="Kanamori H."/>
            <person name="Katayose Y."/>
            <person name="Fujisawa M."/>
            <person name="Namiki N."/>
            <person name="Mizuno H."/>
            <person name="Yamamoto K."/>
            <person name="Antonio B.A."/>
            <person name="Baba T."/>
            <person name="Sakata K."/>
            <person name="Nagamura Y."/>
            <person name="Aoki H."/>
            <person name="Arikawa K."/>
            <person name="Arita K."/>
            <person name="Bito T."/>
            <person name="Chiden Y."/>
            <person name="Fujitsuka N."/>
            <person name="Fukunaka R."/>
            <person name="Hamada M."/>
            <person name="Harada C."/>
            <person name="Hayashi A."/>
            <person name="Hijishita S."/>
            <person name="Honda M."/>
            <person name="Hosokawa S."/>
            <person name="Ichikawa Y."/>
            <person name="Idonuma A."/>
            <person name="Iijima M."/>
            <person name="Ikeda M."/>
            <person name="Ikeno M."/>
            <person name="Ito K."/>
            <person name="Ito S."/>
            <person name="Ito T."/>
            <person name="Ito Y."/>
            <person name="Ito Y."/>
            <person name="Iwabuchi A."/>
            <person name="Kamiya K."/>
            <person name="Karasawa W."/>
            <person name="Kurita K."/>
            <person name="Katagiri S."/>
            <person name="Kikuta A."/>
            <person name="Kobayashi H."/>
            <person name="Kobayashi N."/>
            <person name="Machita K."/>
            <person name="Maehara T."/>
            <person name="Masukawa M."/>
            <person name="Mizubayashi T."/>
            <person name="Mukai Y."/>
            <person name="Nagasaki H."/>
            <person name="Nagata Y."/>
            <person name="Naito S."/>
            <person name="Nakashima M."/>
            <person name="Nakama Y."/>
            <person name="Nakamichi Y."/>
            <person name="Nakamura M."/>
            <person name="Meguro A."/>
            <person name="Negishi M."/>
            <person name="Ohta I."/>
            <person name="Ohta T."/>
            <person name="Okamoto M."/>
            <person name="Ono N."/>
            <person name="Saji S."/>
            <person name="Sakaguchi M."/>
            <person name="Sakai K."/>
            <person name="Shibata M."/>
            <person name="Shimokawa T."/>
            <person name="Song J."/>
            <person name="Takazaki Y."/>
            <person name="Terasawa K."/>
            <person name="Tsugane M."/>
            <person name="Tsuji K."/>
            <person name="Ueda S."/>
            <person name="Waki K."/>
            <person name="Yamagata H."/>
            <person name="Yamamoto M."/>
            <person name="Yamamoto S."/>
            <person name="Yamane H."/>
            <person name="Yoshiki S."/>
            <person name="Yoshihara R."/>
            <person name="Yukawa K."/>
            <person name="Zhong H."/>
            <person name="Yano M."/>
            <person name="Yuan Q."/>
            <person name="Ouyang S."/>
            <person name="Liu J."/>
            <person name="Jones K.M."/>
            <person name="Gansberger K."/>
            <person name="Moffat K."/>
            <person name="Hill J."/>
            <person name="Bera J."/>
            <person name="Fadrosh D."/>
            <person name="Jin S."/>
            <person name="Johri S."/>
            <person name="Kim M."/>
            <person name="Overton L."/>
            <person name="Reardon M."/>
            <person name="Tsitrin T."/>
            <person name="Vuong H."/>
            <person name="Weaver B."/>
            <person name="Ciecko A."/>
            <person name="Tallon L."/>
            <person name="Jackson J."/>
            <person name="Pai G."/>
            <person name="Aken S.V."/>
            <person name="Utterback T."/>
            <person name="Reidmuller S."/>
            <person name="Feldblyum T."/>
            <person name="Hsiao J."/>
            <person name="Zismann V."/>
            <person name="Iobst S."/>
            <person name="de Vazeille A.R."/>
            <person name="Buell C.R."/>
            <person name="Ying K."/>
            <person name="Li Y."/>
            <person name="Lu T."/>
            <person name="Huang Y."/>
            <person name="Zhao Q."/>
            <person name="Feng Q."/>
            <person name="Zhang L."/>
            <person name="Zhu J."/>
            <person name="Weng Q."/>
            <person name="Mu J."/>
            <person name="Lu Y."/>
            <person name="Fan D."/>
            <person name="Liu Y."/>
            <person name="Guan J."/>
            <person name="Zhang Y."/>
            <person name="Yu S."/>
            <person name="Liu X."/>
            <person name="Zhang Y."/>
            <person name="Hong G."/>
            <person name="Han B."/>
            <person name="Choisne N."/>
            <person name="Demange N."/>
            <person name="Orjeda G."/>
            <person name="Samain S."/>
            <person name="Cattolico L."/>
            <person name="Pelletier E."/>
            <person name="Couloux A."/>
            <person name="Segurens B."/>
            <person name="Wincker P."/>
            <person name="D'Hont A."/>
            <person name="Scarpelli C."/>
            <person name="Weissenbach J."/>
            <person name="Salanoubat M."/>
            <person name="Quetier F."/>
            <person name="Yu Y."/>
            <person name="Kim H.R."/>
            <person name="Rambo T."/>
            <person name="Currie J."/>
            <person name="Collura K."/>
            <person name="Luo M."/>
            <person name="Yang T."/>
            <person name="Ammiraju J.S.S."/>
            <person name="Engler F."/>
            <person name="Soderlund C."/>
            <person name="Wing R.A."/>
            <person name="Palmer L.E."/>
            <person name="de la Bastide M."/>
            <person name="Spiegel L."/>
            <person name="Nascimento L."/>
            <person name="Zutavern T."/>
            <person name="O'Shaughnessy A."/>
            <person name="Dike S."/>
            <person name="Dedhia N."/>
            <person name="Preston R."/>
            <person name="Balija V."/>
            <person name="McCombie W.R."/>
            <person name="Chow T."/>
            <person name="Chen H."/>
            <person name="Chung M."/>
            <person name="Chen C."/>
            <person name="Shaw J."/>
            <person name="Wu H."/>
            <person name="Hsiao K."/>
            <person name="Chao Y."/>
            <person name="Chu M."/>
            <person name="Cheng C."/>
            <person name="Hour A."/>
            <person name="Lee P."/>
            <person name="Lin S."/>
            <person name="Lin Y."/>
            <person name="Liou J."/>
            <person name="Liu S."/>
            <person name="Hsing Y."/>
            <person name="Raghuvanshi S."/>
            <person name="Mohanty A."/>
            <person name="Bharti A.K."/>
            <person name="Gaur A."/>
            <person name="Gupta V."/>
            <person name="Kumar D."/>
            <person name="Ravi V."/>
            <person name="Vij S."/>
            <person name="Kapur A."/>
            <person name="Khurana P."/>
            <person name="Khurana P."/>
            <person name="Khurana J.P."/>
            <person name="Tyagi A.K."/>
            <person name="Gaikwad K."/>
            <person name="Singh A."/>
            <person name="Dalal V."/>
            <person name="Srivastava S."/>
            <person name="Dixit A."/>
            <person name="Pal A.K."/>
            <person name="Ghazi I.A."/>
            <person name="Yadav M."/>
            <person name="Pandit A."/>
            <person name="Bhargava A."/>
            <person name="Sureshbabu K."/>
            <person name="Batra K."/>
            <person name="Sharma T.R."/>
            <person name="Mohapatra T."/>
            <person name="Singh N.K."/>
            <person name="Messing J."/>
            <person name="Nelson A.B."/>
            <person name="Fuks G."/>
            <person name="Kavchok S."/>
            <person name="Keizer G."/>
            <person name="Linton E."/>
            <person name="Llaca V."/>
            <person name="Song R."/>
            <person name="Tanyolac B."/>
            <person name="Young S."/>
            <person name="Ho-Il K."/>
            <person name="Hahn J.H."/>
            <person name="Sangsakoo G."/>
            <person name="Vanavichit A."/>
            <person name="de Mattos Luiz.A.T."/>
            <person name="Zimmer P.D."/>
            <person name="Malone G."/>
            <person name="Dellagostin O."/>
            <person name="de Oliveira A.C."/>
            <person name="Bevan M."/>
            <person name="Bancroft I."/>
            <person name="Minx P."/>
            <person name="Cordum H."/>
            <person name="Wilson R."/>
            <person name="Cheng Z."/>
            <person name="Jin W."/>
            <person name="Jiang J."/>
            <person name="Leong S.A."/>
            <person name="Iwama H."/>
            <person name="Gojobori T."/>
            <person name="Itoh T."/>
            <person name="Niimura Y."/>
            <person name="Fujii Y."/>
            <person name="Habara T."/>
            <person name="Sakai H."/>
            <person name="Sato Y."/>
            <person name="Wilson G."/>
            <person name="Kumar K."/>
            <person name="McCouch S."/>
            <person name="Juretic N."/>
            <person name="Hoen D."/>
            <person name="Wright S."/>
            <person name="Bruskiewich R."/>
            <person name="Bureau T."/>
            <person name="Miyao A."/>
            <person name="Hirochika H."/>
            <person name="Nishikawa T."/>
            <person name="Kadowaki K."/>
            <person name="Sugiura M."/>
            <person name="Burr B."/>
            <person name="Sasaki T."/>
        </authorList>
    </citation>
    <scope>NUCLEOTIDE SEQUENCE [LARGE SCALE GENOMIC DNA]</scope>
    <source>
        <strain evidence="4">cv. Nipponbare</strain>
    </source>
</reference>
<evidence type="ECO:0000313" key="4">
    <source>
        <dbReference type="Proteomes" id="UP000000763"/>
    </source>
</evidence>
<proteinExistence type="predicted"/>
<protein>
    <submittedName>
        <fullName evidence="3">Uncharacterized protein</fullName>
    </submittedName>
</protein>
<accession>Q69P41</accession>
<evidence type="ECO:0000313" key="2">
    <source>
        <dbReference type="EMBL" id="BAD33422.1"/>
    </source>
</evidence>